<dbReference type="GO" id="GO:0042803">
    <property type="term" value="F:protein homodimerization activity"/>
    <property type="evidence" value="ECO:0007669"/>
    <property type="project" value="InterPro"/>
</dbReference>
<dbReference type="HAMAP" id="MF_01151">
    <property type="entry name" value="GrpE"/>
    <property type="match status" value="1"/>
</dbReference>
<dbReference type="Proteomes" id="UP000509448">
    <property type="component" value="Chromosome"/>
</dbReference>
<evidence type="ECO:0000313" key="6">
    <source>
        <dbReference type="Proteomes" id="UP000509448"/>
    </source>
</evidence>
<dbReference type="CDD" id="cd00446">
    <property type="entry name" value="GrpE"/>
    <property type="match status" value="1"/>
</dbReference>
<reference evidence="5 6" key="1">
    <citation type="journal article" date="2019" name="ISME J.">
        <title>Isolation and characterization of a thermophilic sulfur- and iron-reducing thaumarchaeote from a terrestrial acidic hot spring.</title>
        <authorList>
            <person name="Kato S."/>
            <person name="Itoh T."/>
            <person name="Yuki M."/>
            <person name="Nagamori M."/>
            <person name="Ohnishi M."/>
            <person name="Uematsu K."/>
            <person name="Suzuki K."/>
            <person name="Takashina T."/>
            <person name="Ohkuma M."/>
        </authorList>
    </citation>
    <scope>NUCLEOTIDE SEQUENCE [LARGE SCALE GENOMIC DNA]</scope>
    <source>
        <strain evidence="5 6">NAS-02</strain>
    </source>
</reference>
<protein>
    <recommendedName>
        <fullName evidence="3">Protein GrpE</fullName>
    </recommendedName>
</protein>
<organism evidence="5 6">
    <name type="scientific">Conexivisphaera calida</name>
    <dbReference type="NCBI Taxonomy" id="1874277"/>
    <lineage>
        <taxon>Archaea</taxon>
        <taxon>Nitrososphaerota</taxon>
        <taxon>Conexivisphaeria</taxon>
        <taxon>Conexivisphaerales</taxon>
        <taxon>Conexivisphaeraceae</taxon>
        <taxon>Conexivisphaera</taxon>
    </lineage>
</organism>
<gene>
    <name evidence="5" type="ORF">NAS2_0908</name>
</gene>
<dbReference type="PANTHER" id="PTHR21237">
    <property type="entry name" value="GRPE PROTEIN"/>
    <property type="match status" value="1"/>
</dbReference>
<comment type="function">
    <text evidence="3">Participates actively in the response to hyperosmotic and heat shock by preventing the aggregation of stress-denatured proteins, in association with DnaK and GrpE. It is the nucleotide exchange factor for DnaK and may function as a thermosensor. Unfolded proteins bind initially to DnaJ; upon interaction with the DnaJ-bound protein, DnaK hydrolyzes its bound ATP, resulting in the formation of a stable complex. GrpE releases ADP from DnaK; ATP binding to DnaK triggers the release of the substrate protein, thus completing the reaction cycle. Several rounds of ATP-dependent interactions between DnaJ, DnaK and GrpE are required for fully efficient folding.</text>
</comment>
<accession>A0A4P2VE02</accession>
<dbReference type="GO" id="GO:0051087">
    <property type="term" value="F:protein-folding chaperone binding"/>
    <property type="evidence" value="ECO:0007669"/>
    <property type="project" value="InterPro"/>
</dbReference>
<dbReference type="InterPro" id="IPR013805">
    <property type="entry name" value="GrpE_CC"/>
</dbReference>
<keyword evidence="6" id="KW-1185">Reference proteome</keyword>
<name>A0A4P2VE02_9ARCH</name>
<dbReference type="KEGG" id="ccai:NAS2_0908"/>
<dbReference type="EMBL" id="AP018732">
    <property type="protein sequence ID" value="BBE42297.1"/>
    <property type="molecule type" value="Genomic_DNA"/>
</dbReference>
<sequence>MAALRSAVVRMHEALERERESELYLRADVENYAKRLEREADAAADRKLEQFITGIIEALDELEIYREAARSAGANSSLIEGLDIILGKLLKSMEGAGLRRIYPMGEEFDPKLHSAVAVERTEEGAGKVVGVLRAGYVFKGKLLRPALVRVGISHDQRG</sequence>
<proteinExistence type="inferred from homology"/>
<dbReference type="GO" id="GO:0051082">
    <property type="term" value="F:unfolded protein binding"/>
    <property type="evidence" value="ECO:0007669"/>
    <property type="project" value="TreeGrafter"/>
</dbReference>
<dbReference type="SUPFAM" id="SSF51064">
    <property type="entry name" value="Head domain of nucleotide exchange factor GrpE"/>
    <property type="match status" value="1"/>
</dbReference>
<keyword evidence="3 5" id="KW-0346">Stress response</keyword>
<dbReference type="Pfam" id="PF01025">
    <property type="entry name" value="GrpE"/>
    <property type="match status" value="1"/>
</dbReference>
<dbReference type="PROSITE" id="PS01071">
    <property type="entry name" value="GRPE"/>
    <property type="match status" value="1"/>
</dbReference>
<dbReference type="PRINTS" id="PR00773">
    <property type="entry name" value="GRPEPROTEIN"/>
</dbReference>
<keyword evidence="2 3" id="KW-0143">Chaperone</keyword>
<dbReference type="GO" id="GO:0000774">
    <property type="term" value="F:adenyl-nucleotide exchange factor activity"/>
    <property type="evidence" value="ECO:0007669"/>
    <property type="project" value="InterPro"/>
</dbReference>
<dbReference type="GO" id="GO:0006457">
    <property type="term" value="P:protein folding"/>
    <property type="evidence" value="ECO:0007669"/>
    <property type="project" value="InterPro"/>
</dbReference>
<dbReference type="PANTHER" id="PTHR21237:SF23">
    <property type="entry name" value="GRPE PROTEIN HOMOLOG, MITOCHONDRIAL"/>
    <property type="match status" value="1"/>
</dbReference>
<evidence type="ECO:0000256" key="2">
    <source>
        <dbReference type="ARBA" id="ARBA00023186"/>
    </source>
</evidence>
<dbReference type="Gene3D" id="2.30.22.10">
    <property type="entry name" value="Head domain of nucleotide exchange factor GrpE"/>
    <property type="match status" value="1"/>
</dbReference>
<evidence type="ECO:0000313" key="5">
    <source>
        <dbReference type="EMBL" id="BBE42297.1"/>
    </source>
</evidence>
<dbReference type="InterPro" id="IPR009012">
    <property type="entry name" value="GrpE_head"/>
</dbReference>
<comment type="similarity">
    <text evidence="1 4">Belongs to the GrpE family.</text>
</comment>
<evidence type="ECO:0000256" key="3">
    <source>
        <dbReference type="RuleBase" id="RU000639"/>
    </source>
</evidence>
<dbReference type="SUPFAM" id="SSF58014">
    <property type="entry name" value="Coiled-coil domain of nucleotide exchange factor GrpE"/>
    <property type="match status" value="1"/>
</dbReference>
<evidence type="ECO:0000256" key="1">
    <source>
        <dbReference type="ARBA" id="ARBA00009054"/>
    </source>
</evidence>
<dbReference type="Gene3D" id="3.90.20.20">
    <property type="match status" value="1"/>
</dbReference>
<dbReference type="AlphaFoldDB" id="A0A4P2VE02"/>
<evidence type="ECO:0000256" key="4">
    <source>
        <dbReference type="RuleBase" id="RU004478"/>
    </source>
</evidence>
<dbReference type="InterPro" id="IPR000740">
    <property type="entry name" value="GrpE"/>
</dbReference>